<dbReference type="SUPFAM" id="SSF54631">
    <property type="entry name" value="CBS-domain pair"/>
    <property type="match status" value="1"/>
</dbReference>
<dbReference type="InterPro" id="IPR000644">
    <property type="entry name" value="CBS_dom"/>
</dbReference>
<dbReference type="InterPro" id="IPR005857">
    <property type="entry name" value="Cysta_beta_synth"/>
</dbReference>
<dbReference type="AlphaFoldDB" id="A0A7R8Z2W0"/>
<dbReference type="FunFam" id="3.40.50.1100:FF:000003">
    <property type="entry name" value="Cystathionine beta-synthase"/>
    <property type="match status" value="1"/>
</dbReference>
<dbReference type="Pfam" id="PF00291">
    <property type="entry name" value="PALP"/>
    <property type="match status" value="1"/>
</dbReference>
<dbReference type="EMBL" id="LR899013">
    <property type="protein sequence ID" value="CAD7091322.1"/>
    <property type="molecule type" value="Genomic_DNA"/>
</dbReference>
<dbReference type="InterPro" id="IPR001926">
    <property type="entry name" value="TrpB-like_PALP"/>
</dbReference>
<dbReference type="GO" id="GO:0030170">
    <property type="term" value="F:pyridoxal phosphate binding"/>
    <property type="evidence" value="ECO:0007669"/>
    <property type="project" value="UniProtKB-ARBA"/>
</dbReference>
<reference evidence="15 16" key="1">
    <citation type="submission" date="2020-11" db="EMBL/GenBank/DDBJ databases">
        <authorList>
            <person name="Wallbank WR R."/>
            <person name="Pardo Diaz C."/>
            <person name="Kozak K."/>
            <person name="Martin S."/>
            <person name="Jiggins C."/>
            <person name="Moest M."/>
            <person name="Warren A I."/>
            <person name="Generalovic N T."/>
            <person name="Byers J.R.P. K."/>
            <person name="Montejo-Kovacevich G."/>
            <person name="Yen C E."/>
        </authorList>
    </citation>
    <scope>NUCLEOTIDE SEQUENCE [LARGE SCALE GENOMIC DNA]</scope>
</reference>
<keyword evidence="8 12" id="KW-0456">Lyase</keyword>
<dbReference type="Gene3D" id="3.10.580.10">
    <property type="entry name" value="CBS-domain"/>
    <property type="match status" value="1"/>
</dbReference>
<dbReference type="GO" id="GO:0005737">
    <property type="term" value="C:cytoplasm"/>
    <property type="evidence" value="ECO:0007669"/>
    <property type="project" value="InterPro"/>
</dbReference>
<evidence type="ECO:0000313" key="15">
    <source>
        <dbReference type="EMBL" id="CAD7091322.1"/>
    </source>
</evidence>
<evidence type="ECO:0000256" key="11">
    <source>
        <dbReference type="ARBA" id="ARBA00047490"/>
    </source>
</evidence>
<accession>A0A7R8Z2W0</accession>
<dbReference type="PANTHER" id="PTHR10314">
    <property type="entry name" value="CYSTATHIONINE BETA-SYNTHASE"/>
    <property type="match status" value="1"/>
</dbReference>
<dbReference type="GO" id="GO:0004122">
    <property type="term" value="F:cystathionine beta-synthase activity"/>
    <property type="evidence" value="ECO:0007669"/>
    <property type="project" value="UniProtKB-UniRule"/>
</dbReference>
<evidence type="ECO:0000259" key="13">
    <source>
        <dbReference type="Pfam" id="PF00291"/>
    </source>
</evidence>
<evidence type="ECO:0000256" key="9">
    <source>
        <dbReference type="ARBA" id="ARBA00026192"/>
    </source>
</evidence>
<keyword evidence="16" id="KW-1185">Reference proteome</keyword>
<dbReference type="InterPro" id="IPR046342">
    <property type="entry name" value="CBS_dom_sf"/>
</dbReference>
<dbReference type="InterPro" id="IPR050214">
    <property type="entry name" value="Cys_Synth/Cystath_Beta-Synth"/>
</dbReference>
<evidence type="ECO:0000256" key="4">
    <source>
        <dbReference type="ARBA" id="ARBA00012041"/>
    </source>
</evidence>
<organism evidence="15 16">
    <name type="scientific">Hermetia illucens</name>
    <name type="common">Black soldier fly</name>
    <dbReference type="NCBI Taxonomy" id="343691"/>
    <lineage>
        <taxon>Eukaryota</taxon>
        <taxon>Metazoa</taxon>
        <taxon>Ecdysozoa</taxon>
        <taxon>Arthropoda</taxon>
        <taxon>Hexapoda</taxon>
        <taxon>Insecta</taxon>
        <taxon>Pterygota</taxon>
        <taxon>Neoptera</taxon>
        <taxon>Endopterygota</taxon>
        <taxon>Diptera</taxon>
        <taxon>Brachycera</taxon>
        <taxon>Stratiomyomorpha</taxon>
        <taxon>Stratiomyidae</taxon>
        <taxon>Hermetiinae</taxon>
        <taxon>Hermetia</taxon>
    </lineage>
</organism>
<dbReference type="OMA" id="MTLVDWT"/>
<dbReference type="InterPro" id="IPR001216">
    <property type="entry name" value="P-phosphate_BS"/>
</dbReference>
<keyword evidence="12" id="KW-0028">Amino-acid biosynthesis</keyword>
<dbReference type="InParanoid" id="A0A7R8Z2W0"/>
<name>A0A7R8Z2W0_HERIL</name>
<evidence type="ECO:0000256" key="1">
    <source>
        <dbReference type="ARBA" id="ARBA00001933"/>
    </source>
</evidence>
<comment type="cofactor">
    <cofactor evidence="1 12">
        <name>pyridoxal 5'-phosphate</name>
        <dbReference type="ChEBI" id="CHEBI:597326"/>
    </cofactor>
</comment>
<dbReference type="InterPro" id="IPR036052">
    <property type="entry name" value="TrpB-like_PALP_sf"/>
</dbReference>
<evidence type="ECO:0000256" key="8">
    <source>
        <dbReference type="ARBA" id="ARBA00023239"/>
    </source>
</evidence>
<comment type="function">
    <text evidence="10">Hydro-lyase catalyzing the first step of the transsulfuration pathway, where the hydroxyl group of L-serine is displaced by L-homocysteine in a beta-replacement reaction to form L-cystathionine, the precursor of L-cysteine. This catabolic route allows the elimination of L-methionine and the toxic metabolite L-homocysteine. Also involved in the production of hydrogen sulfide, a gasotransmitter with signaling and cytoprotective effects on neurons.</text>
</comment>
<dbReference type="NCBIfam" id="TIGR01137">
    <property type="entry name" value="cysta_beta"/>
    <property type="match status" value="1"/>
</dbReference>
<evidence type="ECO:0000256" key="2">
    <source>
        <dbReference type="ARBA" id="ARBA00005003"/>
    </source>
</evidence>
<gene>
    <name evidence="15" type="ORF">HERILL_LOCUS13743</name>
</gene>
<evidence type="ECO:0000256" key="10">
    <source>
        <dbReference type="ARBA" id="ARBA00045425"/>
    </source>
</evidence>
<dbReference type="SUPFAM" id="SSF53686">
    <property type="entry name" value="Tryptophan synthase beta subunit-like PLP-dependent enzymes"/>
    <property type="match status" value="1"/>
</dbReference>
<feature type="domain" description="Tryptophan synthase beta chain-like PALP" evidence="13">
    <location>
        <begin position="52"/>
        <end position="348"/>
    </location>
</feature>
<dbReference type="Gene3D" id="3.40.50.1100">
    <property type="match status" value="2"/>
</dbReference>
<dbReference type="Proteomes" id="UP000594454">
    <property type="component" value="Chromosome 5"/>
</dbReference>
<dbReference type="PROSITE" id="PS00901">
    <property type="entry name" value="CYS_SYNTHASE"/>
    <property type="match status" value="1"/>
</dbReference>
<comment type="similarity">
    <text evidence="3 12">Belongs to the cysteine synthase/cystathionine beta-synthase family.</text>
</comment>
<evidence type="ECO:0000256" key="12">
    <source>
        <dbReference type="RuleBase" id="RU361204"/>
    </source>
</evidence>
<protein>
    <recommendedName>
        <fullName evidence="9 12">Cystathionine beta-synthase</fullName>
        <ecNumber evidence="4 12">4.2.1.22</ecNumber>
    </recommendedName>
</protein>
<dbReference type="FunCoup" id="A0A7R8Z2W0">
    <property type="interactions" value="289"/>
</dbReference>
<dbReference type="Pfam" id="PF00571">
    <property type="entry name" value="CBS"/>
    <property type="match status" value="1"/>
</dbReference>
<sequence>MPATKENSVPNTILDEDKKGQELADKLASCSWNKEPINEKDMLERKKTCSDILQAIGHTPLVELKRIPKAEGVKCRMLAKCEFENPGGSVKDRIALRMILDAEEKGILKPGYTVIEPTSGNTGIGLALTCAVRGYKCIIVMPDKMSNERVITLRALGAQVVRAPSEIPPFDPEGFFGVAFSLQKSTPNSVILNQFMNPDNPLAHYDTTGPEILWQCDKKIDMFVAGTGTGGTVTGIGRRIKEIVPDCKIIAADPIGSKLARPERLNETDVTFFEIEGIGYIFVPEVLDRTVVDEWIKVGDKESFVMARRLNLEEGLLCGGSSGTAMCAAIRAAKNLREDQTCVVLLADGIRNYMTKFVTDNWMEARDYTESVNTHGAWWWDHKVAELKLEVPKTFTASTTCEEALNFMKANDLEGIPILKDDRIIFGAVTYSTLTSQVVNQNMQPSDPVKKAVYKTCIKVQKDATLGKIGRVLETEPLVFVLSPENKLVGVITNKILLNFIVKNSAQNENKRRH</sequence>
<evidence type="ECO:0000256" key="7">
    <source>
        <dbReference type="ARBA" id="ARBA00023192"/>
    </source>
</evidence>
<feature type="domain" description="CBS" evidence="14">
    <location>
        <begin position="392"/>
        <end position="436"/>
    </location>
</feature>
<evidence type="ECO:0000259" key="14">
    <source>
        <dbReference type="Pfam" id="PF00571"/>
    </source>
</evidence>
<keyword evidence="7 12" id="KW-0198">Cysteine biosynthesis</keyword>
<dbReference type="CDD" id="cd01561">
    <property type="entry name" value="CBS_like"/>
    <property type="match status" value="1"/>
</dbReference>
<evidence type="ECO:0000256" key="6">
    <source>
        <dbReference type="ARBA" id="ARBA00023122"/>
    </source>
</evidence>
<dbReference type="GO" id="GO:0019343">
    <property type="term" value="P:cysteine biosynthetic process via cystathionine"/>
    <property type="evidence" value="ECO:0007669"/>
    <property type="project" value="UniProtKB-UniRule"/>
</dbReference>
<evidence type="ECO:0000256" key="5">
    <source>
        <dbReference type="ARBA" id="ARBA00022898"/>
    </source>
</evidence>
<keyword evidence="6 12" id="KW-0129">CBS domain</keyword>
<comment type="catalytic activity">
    <reaction evidence="11 12">
        <text>L-homocysteine + L-serine = L,L-cystathionine + H2O</text>
        <dbReference type="Rhea" id="RHEA:10112"/>
        <dbReference type="ChEBI" id="CHEBI:15377"/>
        <dbReference type="ChEBI" id="CHEBI:33384"/>
        <dbReference type="ChEBI" id="CHEBI:58161"/>
        <dbReference type="ChEBI" id="CHEBI:58199"/>
        <dbReference type="EC" id="4.2.1.22"/>
    </reaction>
</comment>
<dbReference type="EC" id="4.2.1.22" evidence="4 12"/>
<comment type="pathway">
    <text evidence="2">Amino-acid biosynthesis; L-cysteine biosynthesis; L-cysteine from L-homocysteine and L-serine: step 1/2.</text>
</comment>
<evidence type="ECO:0000313" key="16">
    <source>
        <dbReference type="Proteomes" id="UP000594454"/>
    </source>
</evidence>
<dbReference type="OrthoDB" id="728at2759"/>
<dbReference type="FunFam" id="3.40.50.1100:FF:000118">
    <property type="entry name" value="Related to CYS4-cystathionine beta-synthase"/>
    <property type="match status" value="1"/>
</dbReference>
<keyword evidence="5 12" id="KW-0663">Pyridoxal phosphate</keyword>
<proteinExistence type="inferred from homology"/>
<evidence type="ECO:0000256" key="3">
    <source>
        <dbReference type="ARBA" id="ARBA00007103"/>
    </source>
</evidence>
<dbReference type="UniPathway" id="UPA00136">
    <property type="reaction ID" value="UER00201"/>
</dbReference>
<dbReference type="GO" id="GO:0006535">
    <property type="term" value="P:cysteine biosynthetic process from serine"/>
    <property type="evidence" value="ECO:0007669"/>
    <property type="project" value="UniProtKB-UniRule"/>
</dbReference>